<dbReference type="PRINTS" id="PR00119">
    <property type="entry name" value="CATATPASE"/>
</dbReference>
<dbReference type="InterPro" id="IPR044492">
    <property type="entry name" value="P_typ_ATPase_HD_dom"/>
</dbReference>
<keyword evidence="8" id="KW-0460">Magnesium</keyword>
<evidence type="ECO:0000256" key="11">
    <source>
        <dbReference type="ARBA" id="ARBA00023136"/>
    </source>
</evidence>
<evidence type="ECO:0000256" key="8">
    <source>
        <dbReference type="ARBA" id="ARBA00022842"/>
    </source>
</evidence>
<keyword evidence="7" id="KW-0067">ATP-binding</keyword>
<dbReference type="Gene3D" id="3.40.50.1000">
    <property type="entry name" value="HAD superfamily/HAD-like"/>
    <property type="match status" value="1"/>
</dbReference>
<evidence type="ECO:0000256" key="7">
    <source>
        <dbReference type="ARBA" id="ARBA00022840"/>
    </source>
</evidence>
<dbReference type="InterPro" id="IPR006534">
    <property type="entry name" value="P-type_ATPase_IIIA"/>
</dbReference>
<reference evidence="14 15" key="1">
    <citation type="submission" date="2019-08" db="EMBL/GenBank/DDBJ databases">
        <authorList>
            <person name="Dhanesh K."/>
            <person name="Kumar G."/>
            <person name="Sasikala C."/>
            <person name="Venkata Ramana C."/>
        </authorList>
    </citation>
    <scope>NUCLEOTIDE SEQUENCE [LARGE SCALE GENOMIC DNA]</scope>
    <source>
        <strain evidence="14 15">JC645</strain>
    </source>
</reference>
<dbReference type="AlphaFoldDB" id="A0A5M6CW84"/>
<feature type="transmembrane region" description="Helical" evidence="12">
    <location>
        <begin position="651"/>
        <end position="671"/>
    </location>
</feature>
<feature type="transmembrane region" description="Helical" evidence="12">
    <location>
        <begin position="721"/>
        <end position="740"/>
    </location>
</feature>
<evidence type="ECO:0000256" key="6">
    <source>
        <dbReference type="ARBA" id="ARBA00022741"/>
    </source>
</evidence>
<feature type="transmembrane region" description="Helical" evidence="12">
    <location>
        <begin position="624"/>
        <end position="645"/>
    </location>
</feature>
<dbReference type="FunFam" id="3.40.50.1000:FF:000211">
    <property type="entry name" value="Plasma membrane ATPase"/>
    <property type="match status" value="1"/>
</dbReference>
<evidence type="ECO:0000256" key="2">
    <source>
        <dbReference type="ARBA" id="ARBA00008804"/>
    </source>
</evidence>
<dbReference type="InterPro" id="IPR008250">
    <property type="entry name" value="ATPase_P-typ_transduc_dom_A_sf"/>
</dbReference>
<dbReference type="SUPFAM" id="SSF81653">
    <property type="entry name" value="Calcium ATPase, transduction domain A"/>
    <property type="match status" value="1"/>
</dbReference>
<evidence type="ECO:0000256" key="3">
    <source>
        <dbReference type="ARBA" id="ARBA00022553"/>
    </source>
</evidence>
<evidence type="ECO:0000256" key="12">
    <source>
        <dbReference type="SAM" id="Phobius"/>
    </source>
</evidence>
<keyword evidence="5" id="KW-0479">Metal-binding</keyword>
<dbReference type="InterPro" id="IPR036412">
    <property type="entry name" value="HAD-like_sf"/>
</dbReference>
<dbReference type="FunFam" id="2.70.150.10:FF:000004">
    <property type="entry name" value="Plasma membrane ATPase"/>
    <property type="match status" value="1"/>
</dbReference>
<feature type="transmembrane region" description="Helical" evidence="12">
    <location>
        <begin position="779"/>
        <end position="797"/>
    </location>
</feature>
<keyword evidence="15" id="KW-1185">Reference proteome</keyword>
<evidence type="ECO:0000256" key="9">
    <source>
        <dbReference type="ARBA" id="ARBA00022967"/>
    </source>
</evidence>
<evidence type="ECO:0000256" key="4">
    <source>
        <dbReference type="ARBA" id="ARBA00022692"/>
    </source>
</evidence>
<dbReference type="NCBIfam" id="TIGR01494">
    <property type="entry name" value="ATPase_P-type"/>
    <property type="match status" value="2"/>
</dbReference>
<dbReference type="PANTHER" id="PTHR42861">
    <property type="entry name" value="CALCIUM-TRANSPORTING ATPASE"/>
    <property type="match status" value="1"/>
</dbReference>
<dbReference type="GO" id="GO:0046872">
    <property type="term" value="F:metal ion binding"/>
    <property type="evidence" value="ECO:0007669"/>
    <property type="project" value="UniProtKB-KW"/>
</dbReference>
<dbReference type="Pfam" id="PF00690">
    <property type="entry name" value="Cation_ATPase_N"/>
    <property type="match status" value="1"/>
</dbReference>
<keyword evidence="9" id="KW-1278">Translocase</keyword>
<keyword evidence="6" id="KW-0547">Nucleotide-binding</keyword>
<keyword evidence="3" id="KW-0597">Phosphoprotein</keyword>
<comment type="similarity">
    <text evidence="2">Belongs to the cation transport ATPase (P-type) (TC 3.A.3) family. Type IIIA subfamily.</text>
</comment>
<keyword evidence="11 12" id="KW-0472">Membrane</keyword>
<protein>
    <submittedName>
        <fullName evidence="14">Plasma-membrane proton-efflux P-type ATPase</fullName>
    </submittedName>
</protein>
<dbReference type="InterPro" id="IPR059000">
    <property type="entry name" value="ATPase_P-type_domA"/>
</dbReference>
<dbReference type="GO" id="GO:0016020">
    <property type="term" value="C:membrane"/>
    <property type="evidence" value="ECO:0007669"/>
    <property type="project" value="UniProtKB-SubCell"/>
</dbReference>
<feature type="transmembrane region" description="Helical" evidence="12">
    <location>
        <begin position="90"/>
        <end position="109"/>
    </location>
</feature>
<gene>
    <name evidence="14" type="ORF">FYK55_24420</name>
</gene>
<comment type="caution">
    <text evidence="14">The sequence shown here is derived from an EMBL/GenBank/DDBJ whole genome shotgun (WGS) entry which is preliminary data.</text>
</comment>
<evidence type="ECO:0000313" key="14">
    <source>
        <dbReference type="EMBL" id="KAA5539481.1"/>
    </source>
</evidence>
<dbReference type="Gene3D" id="2.70.150.10">
    <property type="entry name" value="Calcium-transporting ATPase, cytoplasmic transduction domain A"/>
    <property type="match status" value="1"/>
</dbReference>
<evidence type="ECO:0000256" key="10">
    <source>
        <dbReference type="ARBA" id="ARBA00022989"/>
    </source>
</evidence>
<accession>A0A5M6CW84</accession>
<name>A0A5M6CW84_9BACT</name>
<dbReference type="Gene3D" id="3.40.1110.10">
    <property type="entry name" value="Calcium-transporting ATPase, cytoplasmic domain N"/>
    <property type="match status" value="1"/>
</dbReference>
<dbReference type="RefSeq" id="WP_150079254.1">
    <property type="nucleotide sequence ID" value="NZ_VWOX01000019.1"/>
</dbReference>
<evidence type="ECO:0000259" key="13">
    <source>
        <dbReference type="SMART" id="SM00831"/>
    </source>
</evidence>
<dbReference type="FunFam" id="3.40.1110.10:FF:000005">
    <property type="entry name" value="Plasma membrane ATPase"/>
    <property type="match status" value="1"/>
</dbReference>
<dbReference type="Proteomes" id="UP000324479">
    <property type="component" value="Unassembled WGS sequence"/>
</dbReference>
<dbReference type="CDD" id="cd02076">
    <property type="entry name" value="P-type_ATPase_H"/>
    <property type="match status" value="1"/>
</dbReference>
<dbReference type="PROSITE" id="PS00154">
    <property type="entry name" value="ATPASE_E1_E2"/>
    <property type="match status" value="1"/>
</dbReference>
<dbReference type="PRINTS" id="PR00120">
    <property type="entry name" value="HATPASE"/>
</dbReference>
<feature type="transmembrane region" description="Helical" evidence="12">
    <location>
        <begin position="752"/>
        <end position="773"/>
    </location>
</feature>
<dbReference type="SFLD" id="SFLDF00027">
    <property type="entry name" value="p-type_atpase"/>
    <property type="match status" value="1"/>
</dbReference>
<dbReference type="InterPro" id="IPR001757">
    <property type="entry name" value="P_typ_ATPase"/>
</dbReference>
<comment type="subcellular location">
    <subcellularLocation>
        <location evidence="1">Membrane</location>
        <topology evidence="1">Multi-pass membrane protein</topology>
    </subcellularLocation>
</comment>
<dbReference type="SFLD" id="SFLDG00002">
    <property type="entry name" value="C1.7:_P-type_atpase_like"/>
    <property type="match status" value="1"/>
</dbReference>
<feature type="transmembrane region" description="Helical" evidence="12">
    <location>
        <begin position="270"/>
        <end position="297"/>
    </location>
</feature>
<dbReference type="NCBIfam" id="TIGR01647">
    <property type="entry name" value="ATPase-IIIA_H"/>
    <property type="match status" value="1"/>
</dbReference>
<dbReference type="SUPFAM" id="SSF56784">
    <property type="entry name" value="HAD-like"/>
    <property type="match status" value="1"/>
</dbReference>
<keyword evidence="4 12" id="KW-0812">Transmembrane</keyword>
<feature type="domain" description="Cation-transporting P-type ATPase N-terminal" evidence="13">
    <location>
        <begin position="14"/>
        <end position="86"/>
    </location>
</feature>
<proteinExistence type="inferred from homology"/>
<dbReference type="SFLD" id="SFLDS00003">
    <property type="entry name" value="Haloacid_Dehalogenase"/>
    <property type="match status" value="1"/>
</dbReference>
<evidence type="ECO:0000313" key="15">
    <source>
        <dbReference type="Proteomes" id="UP000324479"/>
    </source>
</evidence>
<feature type="transmembrane region" description="Helical" evidence="12">
    <location>
        <begin position="683"/>
        <end position="709"/>
    </location>
</feature>
<dbReference type="InterPro" id="IPR023298">
    <property type="entry name" value="ATPase_P-typ_TM_dom_sf"/>
</dbReference>
<dbReference type="EMBL" id="VWOX01000019">
    <property type="protein sequence ID" value="KAA5539481.1"/>
    <property type="molecule type" value="Genomic_DNA"/>
</dbReference>
<dbReference type="SMART" id="SM00831">
    <property type="entry name" value="Cation_ATPase_N"/>
    <property type="match status" value="1"/>
</dbReference>
<dbReference type="InterPro" id="IPR004014">
    <property type="entry name" value="ATPase_P-typ_cation-transptr_N"/>
</dbReference>
<keyword evidence="10 12" id="KW-1133">Transmembrane helix</keyword>
<dbReference type="GO" id="GO:0120029">
    <property type="term" value="P:proton export across plasma membrane"/>
    <property type="evidence" value="ECO:0007669"/>
    <property type="project" value="InterPro"/>
</dbReference>
<dbReference type="Gene3D" id="1.20.1110.10">
    <property type="entry name" value="Calcium-transporting ATPase, transmembrane domain"/>
    <property type="match status" value="1"/>
</dbReference>
<dbReference type="GO" id="GO:0008553">
    <property type="term" value="F:P-type proton-exporting transporter activity"/>
    <property type="evidence" value="ECO:0007669"/>
    <property type="project" value="InterPro"/>
</dbReference>
<sequence length="826" mass="90155">MNTPSTAAPSGVQKLSELPLDELQKRLECDTEGLATADAKKRLERFGFNELSKEPVHPLIKFLSYFWGPIPWMIEAAAVLSALVQHWADFAIIMTLLVVNAVVGFWEEFQAGNAIAALKEKLALEARVKRGGQWQSVPARELVPGDLIRIRLGDIVPADARLLDGDSVEVDQSALTGESLPVTRNAGDAVYSGSILKQGEIDALVYGTGSQTYFGRTAHLVETAHTASHFQRAVLKIGNFLIIVAVSLVVLILLVALFRGDPIAETLQFALVLTVAAIPVAMPTVLSVTMAVGARVLARGQAIVSRLASIEELAGMDILCSDKTGTLTQNKLTLGEPFLADGVTIHQILQAARLASRAENQDSIDQAVLNAKFDEGPEDGFQVTHFQPFDPVHKRTEATVRGRDGGEFKTSKGAPQVILELVDDVNAIRPQVDDAIDRFAARGFRSLGVAQTDETGKWRFLGVLPLYDPPREDSKVTIATARQMGCQVKMVTGDQLAIGREIAAQLDMGRQFVDAKVFQETTYHQAARVDHLIENADGFAQVYPEHKFHIVDVLQKHGHIVGMTGDGVNDAPALKKADCGIAVSGATDAARAAADIVLLSPGLSVVIDAIKEARKIFQRMNSYAIYRIAETIRVLLFMTLSILIFNFYPVTAVMIVLLALLNDGAILSIAYDKVRYANQPERWNMRLVLGIASVLGLAGVAASFLLFYLAERVYHLDRDTIQSLVYLKLSVAGHMTVFVTRTRGPFWSIAPAKMLLGAVLGTQLVATLIAVYGIFMAPIGWELAGLVWVYALAWFLVNDRLKLFAYEIFDHQPPRSATAESDERTR</sequence>
<dbReference type="Pfam" id="PF00702">
    <property type="entry name" value="Hydrolase"/>
    <property type="match status" value="1"/>
</dbReference>
<dbReference type="InterPro" id="IPR023214">
    <property type="entry name" value="HAD_sf"/>
</dbReference>
<dbReference type="GO" id="GO:0016887">
    <property type="term" value="F:ATP hydrolysis activity"/>
    <property type="evidence" value="ECO:0007669"/>
    <property type="project" value="InterPro"/>
</dbReference>
<dbReference type="GO" id="GO:0005524">
    <property type="term" value="F:ATP binding"/>
    <property type="evidence" value="ECO:0007669"/>
    <property type="project" value="UniProtKB-KW"/>
</dbReference>
<organism evidence="14 15">
    <name type="scientific">Roseiconus nitratireducens</name>
    <dbReference type="NCBI Taxonomy" id="2605748"/>
    <lineage>
        <taxon>Bacteria</taxon>
        <taxon>Pseudomonadati</taxon>
        <taxon>Planctomycetota</taxon>
        <taxon>Planctomycetia</taxon>
        <taxon>Pirellulales</taxon>
        <taxon>Pirellulaceae</taxon>
        <taxon>Roseiconus</taxon>
    </lineage>
</organism>
<dbReference type="InterPro" id="IPR018303">
    <property type="entry name" value="ATPase_P-typ_P_site"/>
</dbReference>
<dbReference type="SUPFAM" id="SSF81665">
    <property type="entry name" value="Calcium ATPase, transmembrane domain M"/>
    <property type="match status" value="1"/>
</dbReference>
<dbReference type="InterPro" id="IPR023299">
    <property type="entry name" value="ATPase_P-typ_cyto_dom_N"/>
</dbReference>
<dbReference type="Pfam" id="PF00122">
    <property type="entry name" value="E1-E2_ATPase"/>
    <property type="match status" value="1"/>
</dbReference>
<evidence type="ECO:0000256" key="1">
    <source>
        <dbReference type="ARBA" id="ARBA00004141"/>
    </source>
</evidence>
<evidence type="ECO:0000256" key="5">
    <source>
        <dbReference type="ARBA" id="ARBA00022723"/>
    </source>
</evidence>
<feature type="transmembrane region" description="Helical" evidence="12">
    <location>
        <begin position="237"/>
        <end position="258"/>
    </location>
</feature>